<protein>
    <submittedName>
        <fullName evidence="1">Uncharacterized protein</fullName>
    </submittedName>
</protein>
<comment type="caution">
    <text evidence="1">The sequence shown here is derived from an EMBL/GenBank/DDBJ whole genome shotgun (WGS) entry which is preliminary data.</text>
</comment>
<evidence type="ECO:0000313" key="2">
    <source>
        <dbReference type="Proteomes" id="UP001138793"/>
    </source>
</evidence>
<keyword evidence="2" id="KW-1185">Reference proteome</keyword>
<name>A0A9X0YW71_9BACI</name>
<organism evidence="1 2">
    <name type="scientific">Oceanobacillus polygoni</name>
    <dbReference type="NCBI Taxonomy" id="1235259"/>
    <lineage>
        <taxon>Bacteria</taxon>
        <taxon>Bacillati</taxon>
        <taxon>Bacillota</taxon>
        <taxon>Bacilli</taxon>
        <taxon>Bacillales</taxon>
        <taxon>Bacillaceae</taxon>
        <taxon>Oceanobacillus</taxon>
    </lineage>
</organism>
<proteinExistence type="predicted"/>
<sequence length="126" mass="14705">MTLLTVFVGCGIVDGKGNDLTYEELVNLTIEEFESDMPEFGDSDYEFYNIDYGDDLRSNSDIKIWKNEKYVELVVYDQSEDFTRTRYYEIGDDGLRNVNGHPDIDFDSIKEKEPDYIEKQGKVIKE</sequence>
<evidence type="ECO:0000313" key="1">
    <source>
        <dbReference type="EMBL" id="MBP2079774.1"/>
    </source>
</evidence>
<gene>
    <name evidence="1" type="ORF">J2Z64_004073</name>
</gene>
<dbReference type="OrthoDB" id="2938702at2"/>
<accession>A0A9X0YW71</accession>
<reference evidence="1" key="1">
    <citation type="submission" date="2021-03" db="EMBL/GenBank/DDBJ databases">
        <title>Genomic Encyclopedia of Type Strains, Phase IV (KMG-IV): sequencing the most valuable type-strain genomes for metagenomic binning, comparative biology and taxonomic classification.</title>
        <authorList>
            <person name="Goeker M."/>
        </authorList>
    </citation>
    <scope>NUCLEOTIDE SEQUENCE</scope>
    <source>
        <strain evidence="1">DSM 107338</strain>
    </source>
</reference>
<dbReference type="RefSeq" id="WP_149476524.1">
    <property type="nucleotide sequence ID" value="NZ_JAGGMB010000021.1"/>
</dbReference>
<dbReference type="EMBL" id="JAGGMB010000021">
    <property type="protein sequence ID" value="MBP2079774.1"/>
    <property type="molecule type" value="Genomic_DNA"/>
</dbReference>
<dbReference type="AlphaFoldDB" id="A0A9X0YW71"/>
<dbReference type="Proteomes" id="UP001138793">
    <property type="component" value="Unassembled WGS sequence"/>
</dbReference>